<feature type="non-terminal residue" evidence="6">
    <location>
        <position position="1"/>
    </location>
</feature>
<dbReference type="GO" id="GO:0043565">
    <property type="term" value="F:sequence-specific DNA binding"/>
    <property type="evidence" value="ECO:0007669"/>
    <property type="project" value="InterPro"/>
</dbReference>
<protein>
    <recommendedName>
        <fullName evidence="5">HSF-type DNA-binding domain-containing protein</fullName>
    </recommendedName>
</protein>
<evidence type="ECO:0000256" key="2">
    <source>
        <dbReference type="ARBA" id="ARBA00023125"/>
    </source>
</evidence>
<comment type="subcellular location">
    <subcellularLocation>
        <location evidence="1">Nucleus</location>
    </subcellularLocation>
</comment>
<dbReference type="GO" id="GO:0005634">
    <property type="term" value="C:nucleus"/>
    <property type="evidence" value="ECO:0007669"/>
    <property type="project" value="UniProtKB-SubCell"/>
</dbReference>
<evidence type="ECO:0000256" key="4">
    <source>
        <dbReference type="SAM" id="MobiDB-lite"/>
    </source>
</evidence>
<feature type="compositionally biased region" description="Polar residues" evidence="4">
    <location>
        <begin position="261"/>
        <end position="270"/>
    </location>
</feature>
<dbReference type="InterPro" id="IPR036390">
    <property type="entry name" value="WH_DNA-bd_sf"/>
</dbReference>
<feature type="region of interest" description="Disordered" evidence="4">
    <location>
        <begin position="178"/>
        <end position="203"/>
    </location>
</feature>
<dbReference type="InterPro" id="IPR036388">
    <property type="entry name" value="WH-like_DNA-bd_sf"/>
</dbReference>
<accession>K0TMB7</accession>
<comment type="caution">
    <text evidence="6">The sequence shown here is derived from an EMBL/GenBank/DDBJ whole genome shotgun (WGS) entry which is preliminary data.</text>
</comment>
<feature type="domain" description="HSF-type DNA-binding" evidence="5">
    <location>
        <begin position="15"/>
        <end position="72"/>
    </location>
</feature>
<dbReference type="Gene3D" id="1.10.10.10">
    <property type="entry name" value="Winged helix-like DNA-binding domain superfamily/Winged helix DNA-binding domain"/>
    <property type="match status" value="1"/>
</dbReference>
<evidence type="ECO:0000256" key="3">
    <source>
        <dbReference type="ARBA" id="ARBA00023242"/>
    </source>
</evidence>
<evidence type="ECO:0000313" key="6">
    <source>
        <dbReference type="EMBL" id="EJK72567.1"/>
    </source>
</evidence>
<dbReference type="Pfam" id="PF00447">
    <property type="entry name" value="HSF_DNA-bind"/>
    <property type="match status" value="1"/>
</dbReference>
<gene>
    <name evidence="6" type="ORF">THAOC_05889</name>
</gene>
<organism evidence="6 7">
    <name type="scientific">Thalassiosira oceanica</name>
    <name type="common">Marine diatom</name>
    <dbReference type="NCBI Taxonomy" id="159749"/>
    <lineage>
        <taxon>Eukaryota</taxon>
        <taxon>Sar</taxon>
        <taxon>Stramenopiles</taxon>
        <taxon>Ochrophyta</taxon>
        <taxon>Bacillariophyta</taxon>
        <taxon>Coscinodiscophyceae</taxon>
        <taxon>Thalassiosirophycidae</taxon>
        <taxon>Thalassiosirales</taxon>
        <taxon>Thalassiosiraceae</taxon>
        <taxon>Thalassiosira</taxon>
    </lineage>
</organism>
<dbReference type="Proteomes" id="UP000266841">
    <property type="component" value="Unassembled WGS sequence"/>
</dbReference>
<evidence type="ECO:0000259" key="5">
    <source>
        <dbReference type="Pfam" id="PF00447"/>
    </source>
</evidence>
<reference evidence="6 7" key="1">
    <citation type="journal article" date="2012" name="Genome Biol.">
        <title>Genome and low-iron response of an oceanic diatom adapted to chronic iron limitation.</title>
        <authorList>
            <person name="Lommer M."/>
            <person name="Specht M."/>
            <person name="Roy A.S."/>
            <person name="Kraemer L."/>
            <person name="Andreson R."/>
            <person name="Gutowska M.A."/>
            <person name="Wolf J."/>
            <person name="Bergner S.V."/>
            <person name="Schilhabel M.B."/>
            <person name="Klostermeier U.C."/>
            <person name="Beiko R.G."/>
            <person name="Rosenstiel P."/>
            <person name="Hippler M."/>
            <person name="Laroche J."/>
        </authorList>
    </citation>
    <scope>NUCLEOTIDE SEQUENCE [LARGE SCALE GENOMIC DNA]</scope>
    <source>
        <strain evidence="6 7">CCMP1005</strain>
    </source>
</reference>
<dbReference type="SUPFAM" id="SSF46785">
    <property type="entry name" value="Winged helix' DNA-binding domain"/>
    <property type="match status" value="1"/>
</dbReference>
<sequence>LDGNLPRHKKWDRNFPARIHRMVSNAADHDIVHWLPHGRAFRIVDRAALITKVAPNYLNCKTYESFARQSKLPLPDFDSISRQFPLPESLPESTQFDGFQSVGTATAATAETVSRERPQNSSSHTPASLVESIERAFANGYVPDYYVLVKSMPKEDHVAQQQLRHASLAFGTKGEMNRDYLSMDEPTNKYSGQGAERSRRPPLPSMLAIASEVKLAKRWRSEGKGVTNFLGVHTDERARNGDLGKSSSSSERGGGAGRKTSLGNERGTTSEFREGRPYEGRPYDV</sequence>
<feature type="region of interest" description="Disordered" evidence="4">
    <location>
        <begin position="230"/>
        <end position="285"/>
    </location>
</feature>
<dbReference type="AlphaFoldDB" id="K0TMB7"/>
<evidence type="ECO:0000313" key="7">
    <source>
        <dbReference type="Proteomes" id="UP000266841"/>
    </source>
</evidence>
<feature type="compositionally biased region" description="Basic and acidic residues" evidence="4">
    <location>
        <begin position="233"/>
        <end position="242"/>
    </location>
</feature>
<name>K0TMB7_THAOC</name>
<evidence type="ECO:0000256" key="1">
    <source>
        <dbReference type="ARBA" id="ARBA00004123"/>
    </source>
</evidence>
<dbReference type="InterPro" id="IPR000232">
    <property type="entry name" value="HSF_DNA-bd"/>
</dbReference>
<proteinExistence type="predicted"/>
<keyword evidence="2" id="KW-0238">DNA-binding</keyword>
<feature type="compositionally biased region" description="Basic and acidic residues" evidence="4">
    <location>
        <begin position="271"/>
        <end position="285"/>
    </location>
</feature>
<keyword evidence="3" id="KW-0539">Nucleus</keyword>
<dbReference type="EMBL" id="AGNL01005643">
    <property type="protein sequence ID" value="EJK72567.1"/>
    <property type="molecule type" value="Genomic_DNA"/>
</dbReference>
<keyword evidence="7" id="KW-1185">Reference proteome</keyword>
<dbReference type="GO" id="GO:0003700">
    <property type="term" value="F:DNA-binding transcription factor activity"/>
    <property type="evidence" value="ECO:0007669"/>
    <property type="project" value="InterPro"/>
</dbReference>